<dbReference type="EMBL" id="JACHDS010000001">
    <property type="protein sequence ID" value="MBB6173817.1"/>
    <property type="molecule type" value="Genomic_DNA"/>
</dbReference>
<reference evidence="1 2" key="1">
    <citation type="submission" date="2020-08" db="EMBL/GenBank/DDBJ databases">
        <title>Sequencing the genomes of 1000 actinobacteria strains.</title>
        <authorList>
            <person name="Klenk H.-P."/>
        </authorList>
    </citation>
    <scope>NUCLEOTIDE SEQUENCE [LARGE SCALE GENOMIC DNA]</scope>
    <source>
        <strain evidence="1 2">DSM 46659</strain>
    </source>
</reference>
<dbReference type="InterPro" id="IPR011990">
    <property type="entry name" value="TPR-like_helical_dom_sf"/>
</dbReference>
<dbReference type="AlphaFoldDB" id="A0A7W9YKF0"/>
<comment type="caution">
    <text evidence="1">The sequence shown here is derived from an EMBL/GenBank/DDBJ whole genome shotgun (WGS) entry which is preliminary data.</text>
</comment>
<organism evidence="1 2">
    <name type="scientific">Nocardiopsis mwathae</name>
    <dbReference type="NCBI Taxonomy" id="1472723"/>
    <lineage>
        <taxon>Bacteria</taxon>
        <taxon>Bacillati</taxon>
        <taxon>Actinomycetota</taxon>
        <taxon>Actinomycetes</taxon>
        <taxon>Streptosporangiales</taxon>
        <taxon>Nocardiopsidaceae</taxon>
        <taxon>Nocardiopsis</taxon>
    </lineage>
</organism>
<dbReference type="RefSeq" id="WP_184077446.1">
    <property type="nucleotide sequence ID" value="NZ_JACHDS010000001.1"/>
</dbReference>
<dbReference type="Proteomes" id="UP000546642">
    <property type="component" value="Unassembled WGS sequence"/>
</dbReference>
<evidence type="ECO:0000313" key="1">
    <source>
        <dbReference type="EMBL" id="MBB6173817.1"/>
    </source>
</evidence>
<proteinExistence type="predicted"/>
<name>A0A7W9YKF0_9ACTN</name>
<evidence type="ECO:0000313" key="2">
    <source>
        <dbReference type="Proteomes" id="UP000546642"/>
    </source>
</evidence>
<dbReference type="Gene3D" id="1.25.40.10">
    <property type="entry name" value="Tetratricopeptide repeat domain"/>
    <property type="match status" value="1"/>
</dbReference>
<accession>A0A7W9YKF0</accession>
<gene>
    <name evidence="1" type="ORF">HNR23_003877</name>
</gene>
<protein>
    <submittedName>
        <fullName evidence="1">Tetratricopeptide (TPR) repeat protein</fullName>
    </submittedName>
</protein>
<keyword evidence="2" id="KW-1185">Reference proteome</keyword>
<sequence>MTEPNILLAGLIEEAGISNAGLASRVNRVLRTRYDHTAVARWIRDHATPRGRAPQVICDVLTQRLGRTITMSDIGMGRGAASGNASDLGAVATRTAAMWRRDARHESFLKDARPVGGAAVIMPLFEWENPPGDLDVSGSGRTSIGIRDVNRLHTARHRYEEMYRRAGGIPVRPRLARFLAEQVTPMLSASFSDATGRRLYRTVGSLTALAGICAYDAPRQALAQRYFLSALRMAKASADRRFGAYVVALLANQAMAAAEYRLVIQYCETALRAAGPDLTPALVSDLCTMQARAYARLGDQRSCHAQMARSESMSGRIRIEEEPEETSYVQPGLVETQHSEALRQLGDLGAAEEYADEAVRTGGQAHLRGQVHRYAGLAVIRAQRGRVHEAVEPAREMLARVRGMESDRLQDRVHQVRRAIAGRSRDPEVREFAEQADEELRLGL</sequence>